<dbReference type="STRING" id="1344003.SAMN05445060_2176"/>
<dbReference type="RefSeq" id="WP_076479346.1">
    <property type="nucleotide sequence ID" value="NZ_FTNT01000005.1"/>
</dbReference>
<dbReference type="EC" id="2.1.1.44" evidence="3"/>
<dbReference type="PANTHER" id="PTHR43397">
    <property type="entry name" value="ERGOTHIONEINE BIOSYNTHESIS PROTEIN 1"/>
    <property type="match status" value="1"/>
</dbReference>
<dbReference type="AlphaFoldDB" id="A0A1N7FLI7"/>
<dbReference type="InterPro" id="IPR029063">
    <property type="entry name" value="SAM-dependent_MTases_sf"/>
</dbReference>
<sequence>MSAPSLDIRITDADIEDSLRADVLTGLSSSPKTLPPKWFYDARGSELFTDITALAEYYPTRTERSLLERHAGDIAAAADAETIVELGSGSSEKTRVLLRAAVDQGALNTYVPQDVSESALAQAVTELQTEFPTLRVHGIVSDFTHAIPALPHSGRRMIAFLGGTLGNLNPVERAEFLGALAGSLDDGGTLLLGVGLVTDVDVMEAAYDDADGVTAAFDKNVLTVLNGRLGANFDLDDFEHVAVWNPEDEWIEMRLRARRDLTVRVDDLDIDVPFSAGESIRTEISAKFRRDGITTELATAGFRVADFWTDPRERFGLILAARDQRSH</sequence>
<feature type="binding site" evidence="3">
    <location>
        <position position="57"/>
    </location>
    <ligand>
        <name>L-histidine</name>
        <dbReference type="ChEBI" id="CHEBI:57595"/>
    </ligand>
</feature>
<dbReference type="InterPro" id="IPR035094">
    <property type="entry name" value="EgtD"/>
</dbReference>
<feature type="domain" description="Histidine-specific methyltransferase SAM-dependent" evidence="4">
    <location>
        <begin position="20"/>
        <end position="321"/>
    </location>
</feature>
<evidence type="ECO:0000256" key="1">
    <source>
        <dbReference type="ARBA" id="ARBA00022603"/>
    </source>
</evidence>
<dbReference type="PANTHER" id="PTHR43397:SF1">
    <property type="entry name" value="ERGOTHIONEINE BIOSYNTHESIS PROTEIN 1"/>
    <property type="match status" value="1"/>
</dbReference>
<comment type="function">
    <text evidence="3">Catalyzes the SAM-dependent triple methylation of the alpha-amino group of histidine to form hercynine, a step in the biosynthesis pathway of ergothioneine.</text>
</comment>
<proteinExistence type="inferred from homology"/>
<keyword evidence="3" id="KW-0949">S-adenosyl-L-methionine</keyword>
<evidence type="ECO:0000313" key="5">
    <source>
        <dbReference type="EMBL" id="SIS01191.1"/>
    </source>
</evidence>
<dbReference type="InterPro" id="IPR032888">
    <property type="entry name" value="EgtD_Actinobacteria"/>
</dbReference>
<name>A0A1N7FLI7_9NOCA</name>
<comment type="catalytic activity">
    <reaction evidence="3">
        <text>L-histidine + 3 S-adenosyl-L-methionine = hercynine + 3 S-adenosyl-L-homocysteine + 3 H(+)</text>
        <dbReference type="Rhea" id="RHEA:38471"/>
        <dbReference type="ChEBI" id="CHEBI:15378"/>
        <dbReference type="ChEBI" id="CHEBI:15781"/>
        <dbReference type="ChEBI" id="CHEBI:57595"/>
        <dbReference type="ChEBI" id="CHEBI:57856"/>
        <dbReference type="ChEBI" id="CHEBI:59789"/>
        <dbReference type="EC" id="2.1.1.44"/>
    </reaction>
</comment>
<dbReference type="GO" id="GO:0052706">
    <property type="term" value="F:L-histidine N(alpha)-methyltransferase activity"/>
    <property type="evidence" value="ECO:0007669"/>
    <property type="project" value="UniProtKB-UniRule"/>
</dbReference>
<dbReference type="Gene3D" id="3.40.50.150">
    <property type="entry name" value="Vaccinia Virus protein VP39"/>
    <property type="match status" value="1"/>
</dbReference>
<comment type="subunit">
    <text evidence="3">Monomer.</text>
</comment>
<dbReference type="Pfam" id="PF10017">
    <property type="entry name" value="Methyltransf_33"/>
    <property type="match status" value="1"/>
</dbReference>
<feature type="binding site" evidence="3">
    <location>
        <position position="207"/>
    </location>
    <ligand>
        <name>L-histidine</name>
        <dbReference type="ChEBI" id="CHEBI:57595"/>
    </ligand>
</feature>
<accession>A0A1N7FLI7</accession>
<dbReference type="OrthoDB" id="5289726at2"/>
<dbReference type="HAMAP" id="MF_02037">
    <property type="entry name" value="EgtD"/>
    <property type="match status" value="1"/>
</dbReference>
<evidence type="ECO:0000259" key="4">
    <source>
        <dbReference type="Pfam" id="PF10017"/>
    </source>
</evidence>
<comment type="similarity">
    <text evidence="3">Belongs to the methyltransferase superfamily. EgtD family.</text>
</comment>
<feature type="binding site" evidence="3">
    <location>
        <begin position="283"/>
        <end position="285"/>
    </location>
    <ligand>
        <name>L-histidine</name>
        <dbReference type="ChEBI" id="CHEBI:57595"/>
    </ligand>
</feature>
<comment type="pathway">
    <text evidence="3">Amino-acid biosynthesis; ergothioneine biosynthesis.</text>
</comment>
<dbReference type="GO" id="GO:0052699">
    <property type="term" value="P:ergothioneine biosynthetic process"/>
    <property type="evidence" value="ECO:0007669"/>
    <property type="project" value="UniProtKB-UniRule"/>
</dbReference>
<dbReference type="GO" id="GO:0008276">
    <property type="term" value="F:protein methyltransferase activity"/>
    <property type="evidence" value="ECO:0007669"/>
    <property type="project" value="InterPro"/>
</dbReference>
<dbReference type="SUPFAM" id="SSF53335">
    <property type="entry name" value="S-adenosyl-L-methionine-dependent methyltransferases"/>
    <property type="match status" value="1"/>
</dbReference>
<evidence type="ECO:0000313" key="6">
    <source>
        <dbReference type="Proteomes" id="UP000186218"/>
    </source>
</evidence>
<reference evidence="5 6" key="1">
    <citation type="submission" date="2017-01" db="EMBL/GenBank/DDBJ databases">
        <authorList>
            <person name="Mah S.A."/>
            <person name="Swanson W.J."/>
            <person name="Moy G.W."/>
            <person name="Vacquier V.D."/>
        </authorList>
    </citation>
    <scope>NUCLEOTIDE SEQUENCE [LARGE SCALE GENOMIC DNA]</scope>
    <source>
        <strain evidence="5 6">CPCC 203464</strain>
    </source>
</reference>
<gene>
    <name evidence="3" type="primary">egtD</name>
    <name evidence="5" type="ORF">SAMN05445060_2176</name>
</gene>
<dbReference type="NCBIfam" id="TIGR03438">
    <property type="entry name" value="egtD_ergothio"/>
    <property type="match status" value="1"/>
</dbReference>
<dbReference type="UniPathway" id="UPA01014"/>
<feature type="binding site" evidence="3">
    <location>
        <position position="93"/>
    </location>
    <ligand>
        <name>S-adenosyl-L-methionine</name>
        <dbReference type="ChEBI" id="CHEBI:59789"/>
    </ligand>
</feature>
<feature type="binding site" evidence="3">
    <location>
        <begin position="142"/>
        <end position="143"/>
    </location>
    <ligand>
        <name>S-adenosyl-L-methionine</name>
        <dbReference type="ChEBI" id="CHEBI:59789"/>
    </ligand>
</feature>
<feature type="binding site" evidence="3">
    <location>
        <position position="167"/>
    </location>
    <ligand>
        <name>L-histidine</name>
        <dbReference type="ChEBI" id="CHEBI:57595"/>
    </ligand>
</feature>
<dbReference type="InterPro" id="IPR051128">
    <property type="entry name" value="EgtD_Methyltrsf_superfamily"/>
</dbReference>
<keyword evidence="1 3" id="KW-0489">Methyltransferase</keyword>
<evidence type="ECO:0000256" key="2">
    <source>
        <dbReference type="ARBA" id="ARBA00022679"/>
    </source>
</evidence>
<keyword evidence="2 3" id="KW-0808">Transferase</keyword>
<feature type="binding site" evidence="3">
    <location>
        <position position="87"/>
    </location>
    <ligand>
        <name>S-adenosyl-L-methionine</name>
        <dbReference type="ChEBI" id="CHEBI:59789"/>
    </ligand>
</feature>
<dbReference type="EMBL" id="FTNT01000005">
    <property type="protein sequence ID" value="SIS01191.1"/>
    <property type="molecule type" value="Genomic_DNA"/>
</dbReference>
<dbReference type="Proteomes" id="UP000186218">
    <property type="component" value="Unassembled WGS sequence"/>
</dbReference>
<dbReference type="InterPro" id="IPR017804">
    <property type="entry name" value="MeTrfase_EgtD-like"/>
</dbReference>
<organism evidence="5 6">
    <name type="scientific">Williamsia sterculiae</name>
    <dbReference type="NCBI Taxonomy" id="1344003"/>
    <lineage>
        <taxon>Bacteria</taxon>
        <taxon>Bacillati</taxon>
        <taxon>Actinomycetota</taxon>
        <taxon>Actinomycetes</taxon>
        <taxon>Mycobacteriales</taxon>
        <taxon>Nocardiaceae</taxon>
        <taxon>Williamsia</taxon>
    </lineage>
</organism>
<dbReference type="GO" id="GO:0032259">
    <property type="term" value="P:methylation"/>
    <property type="evidence" value="ECO:0007669"/>
    <property type="project" value="UniProtKB-KW"/>
</dbReference>
<protein>
    <recommendedName>
        <fullName evidence="3">Histidine N-alpha-methyltransferase</fullName>
        <ecNumber evidence="3">2.1.1.44</ecNumber>
    </recommendedName>
    <alternativeName>
        <fullName evidence="3">Histidine trimethyltransferase</fullName>
    </alternativeName>
</protein>
<evidence type="ECO:0000256" key="3">
    <source>
        <dbReference type="HAMAP-Rule" id="MF_02037"/>
    </source>
</evidence>
<dbReference type="InterPro" id="IPR019257">
    <property type="entry name" value="MeTrfase_dom"/>
</dbReference>
<dbReference type="PIRSF" id="PIRSF018005">
    <property type="entry name" value="UCP018005"/>
    <property type="match status" value="1"/>
</dbReference>
<feature type="binding site" evidence="3">
    <location>
        <position position="114"/>
    </location>
    <ligand>
        <name>S-adenosyl-L-methionine</name>
        <dbReference type="ChEBI" id="CHEBI:59789"/>
    </ligand>
</feature>
<keyword evidence="6" id="KW-1185">Reference proteome</keyword>